<accession>A0A2C9JGC2</accession>
<dbReference type="VEuPathDB" id="VectorBase:BGLB002109"/>
<dbReference type="PRINTS" id="PR00190">
    <property type="entry name" value="ACTIN"/>
</dbReference>
<dbReference type="FunFam" id="3.30.420.40:FF:000050">
    <property type="entry name" value="Actin, alpha skeletal muscle"/>
    <property type="match status" value="1"/>
</dbReference>
<dbReference type="OrthoDB" id="6047090at2759"/>
<dbReference type="Proteomes" id="UP000076420">
    <property type="component" value="Unassembled WGS sequence"/>
</dbReference>
<protein>
    <submittedName>
        <fullName evidence="4">Uncharacterized protein</fullName>
    </submittedName>
</protein>
<dbReference type="KEGG" id="bgt:106055853"/>
<organism evidence="4 5">
    <name type="scientific">Biomphalaria glabrata</name>
    <name type="common">Bloodfluke planorb</name>
    <name type="synonym">Freshwater snail</name>
    <dbReference type="NCBI Taxonomy" id="6526"/>
    <lineage>
        <taxon>Eukaryota</taxon>
        <taxon>Metazoa</taxon>
        <taxon>Spiralia</taxon>
        <taxon>Lophotrochozoa</taxon>
        <taxon>Mollusca</taxon>
        <taxon>Gastropoda</taxon>
        <taxon>Heterobranchia</taxon>
        <taxon>Euthyneura</taxon>
        <taxon>Panpulmonata</taxon>
        <taxon>Hygrophila</taxon>
        <taxon>Lymnaeoidea</taxon>
        <taxon>Planorbidae</taxon>
        <taxon>Biomphalaria</taxon>
    </lineage>
</organism>
<dbReference type="VEuPathDB" id="VectorBase:BGLAX_034009"/>
<evidence type="ECO:0000256" key="3">
    <source>
        <dbReference type="RuleBase" id="RU000487"/>
    </source>
</evidence>
<dbReference type="InterPro" id="IPR004000">
    <property type="entry name" value="Actin"/>
</dbReference>
<dbReference type="Pfam" id="PF00022">
    <property type="entry name" value="Actin"/>
    <property type="match status" value="1"/>
</dbReference>
<comment type="similarity">
    <text evidence="2 3">Belongs to the actin family.</text>
</comment>
<reference evidence="4" key="1">
    <citation type="submission" date="2020-05" db="UniProtKB">
        <authorList>
            <consortium name="EnsemblMetazoa"/>
        </authorList>
    </citation>
    <scope>IDENTIFICATION</scope>
    <source>
        <strain evidence="4">BB02</strain>
    </source>
</reference>
<dbReference type="PANTHER" id="PTHR11937">
    <property type="entry name" value="ACTIN"/>
    <property type="match status" value="1"/>
</dbReference>
<dbReference type="RefSeq" id="XP_013067794.2">
    <property type="nucleotide sequence ID" value="XM_013212340.2"/>
</dbReference>
<dbReference type="Gene3D" id="3.90.640.10">
    <property type="entry name" value="Actin, Chain A, domain 4"/>
    <property type="match status" value="1"/>
</dbReference>
<proteinExistence type="inferred from homology"/>
<dbReference type="FunFam" id="3.30.420.40:FF:000058">
    <property type="entry name" value="Putative actin-related protein 5"/>
    <property type="match status" value="1"/>
</dbReference>
<dbReference type="STRING" id="6526.A0A2C9JGC2"/>
<dbReference type="InterPro" id="IPR043129">
    <property type="entry name" value="ATPase_NBD"/>
</dbReference>
<dbReference type="SUPFAM" id="SSF53067">
    <property type="entry name" value="Actin-like ATPase domain"/>
    <property type="match status" value="2"/>
</dbReference>
<dbReference type="AlphaFoldDB" id="A0A2C9JGC2"/>
<evidence type="ECO:0000256" key="1">
    <source>
        <dbReference type="ARBA" id="ARBA00003520"/>
    </source>
</evidence>
<evidence type="ECO:0000256" key="2">
    <source>
        <dbReference type="ARBA" id="ARBA00006752"/>
    </source>
</evidence>
<comment type="function">
    <text evidence="1">Actins are highly conserved proteins that are involved in various types of cell motility and are ubiquitously expressed in all eukaryotic cells.</text>
</comment>
<dbReference type="SMART" id="SM00268">
    <property type="entry name" value="ACTIN"/>
    <property type="match status" value="1"/>
</dbReference>
<sequence>MGTFEPHEDFPAIVIDNGSSTCRAGLAGEDIPSCIFSSLVGRRKNLLGEDEFFVGGALQENRELMALTYPIENGIVVNWEDMMKVWDYVFYSKLSVLTEEHPILISEPPLNPRGNREKMAQVMFETYKTPAFFLAYQPLMSLFGSFQNEGIVVTVGDSVTHVVPFTENLSQNHVARRLDFAGRDLTRYLQQLLFKSNYSFTSSHELELVREVKESLCFVAKDRYHLKQLASATESKCAATYTLPDGAKVQMDSERYLCPELLFEPDNDFHRGKSIPKLIESTINEVDISCRRNMYSCVIISGGSTFFPGFTQRLHKELLSLSPPGVHHVRICAKPERQHLEWIGGSVIASLSSFNTSWISKELYEEYGPNIVCRECLSH</sequence>
<gene>
    <name evidence="4" type="primary">106055853</name>
</gene>
<evidence type="ECO:0000313" key="5">
    <source>
        <dbReference type="Proteomes" id="UP000076420"/>
    </source>
</evidence>
<evidence type="ECO:0000313" key="4">
    <source>
        <dbReference type="EnsemblMetazoa" id="BGLB002109-PC"/>
    </source>
</evidence>
<dbReference type="FunFam" id="3.90.640.10:FF:000007">
    <property type="entry name" value="Actin like 7B"/>
    <property type="match status" value="1"/>
</dbReference>
<dbReference type="EnsemblMetazoa" id="BGLB002109-RC">
    <property type="protein sequence ID" value="BGLB002109-PC"/>
    <property type="gene ID" value="BGLB002109"/>
</dbReference>
<dbReference type="RefSeq" id="XP_013067793.2">
    <property type="nucleotide sequence ID" value="XM_013212339.2"/>
</dbReference>
<dbReference type="EnsemblMetazoa" id="BGLB002109-RB">
    <property type="protein sequence ID" value="BGLB002109-PB"/>
    <property type="gene ID" value="BGLB002109"/>
</dbReference>
<dbReference type="Gene3D" id="3.30.420.40">
    <property type="match status" value="2"/>
</dbReference>
<name>A0A2C9JGC2_BIOGL</name>